<sequence length="118" mass="12961">MKKTILMSALLALFVFSCASTSSATVAVGEAKSKVLKTLGNPVRTLDNNQNGEILVYADQVFTEDGTTSLAGANYWRYNYVYINKEGKVTSTRQEKQNYPPQAIDSVKMEGLNLLTSK</sequence>
<reference evidence="2 3" key="1">
    <citation type="submission" date="2021-01" db="EMBL/GenBank/DDBJ databases">
        <title>Genome seq and assembly of Flavobacterium sp. GN10.</title>
        <authorList>
            <person name="Chhetri G."/>
        </authorList>
    </citation>
    <scope>NUCLEOTIDE SEQUENCE [LARGE SCALE GENOMIC DNA]</scope>
    <source>
        <strain evidence="2 3">GN10</strain>
    </source>
</reference>
<dbReference type="RefSeq" id="WP_202000177.1">
    <property type="nucleotide sequence ID" value="NZ_JAERSF010000002.1"/>
</dbReference>
<evidence type="ECO:0000313" key="3">
    <source>
        <dbReference type="Proteomes" id="UP000603728"/>
    </source>
</evidence>
<name>A0ABS1KC14_9FLAO</name>
<evidence type="ECO:0000313" key="2">
    <source>
        <dbReference type="EMBL" id="MBL0736865.1"/>
    </source>
</evidence>
<evidence type="ECO:0008006" key="4">
    <source>
        <dbReference type="Google" id="ProtNLM"/>
    </source>
</evidence>
<keyword evidence="3" id="KW-1185">Reference proteome</keyword>
<dbReference type="EMBL" id="JAERSF010000002">
    <property type="protein sequence ID" value="MBL0736865.1"/>
    <property type="molecule type" value="Genomic_DNA"/>
</dbReference>
<keyword evidence="1" id="KW-0732">Signal</keyword>
<accession>A0ABS1KC14</accession>
<feature type="chain" id="PRO_5046187929" description="Lipoprotein" evidence="1">
    <location>
        <begin position="25"/>
        <end position="118"/>
    </location>
</feature>
<dbReference type="Proteomes" id="UP000603728">
    <property type="component" value="Unassembled WGS sequence"/>
</dbReference>
<organism evidence="2 3">
    <name type="scientific">Flavobacterium tagetis</name>
    <dbReference type="NCBI Taxonomy" id="2801336"/>
    <lineage>
        <taxon>Bacteria</taxon>
        <taxon>Pseudomonadati</taxon>
        <taxon>Bacteroidota</taxon>
        <taxon>Flavobacteriia</taxon>
        <taxon>Flavobacteriales</taxon>
        <taxon>Flavobacteriaceae</taxon>
        <taxon>Flavobacterium</taxon>
    </lineage>
</organism>
<comment type="caution">
    <text evidence="2">The sequence shown here is derived from an EMBL/GenBank/DDBJ whole genome shotgun (WGS) entry which is preliminary data.</text>
</comment>
<evidence type="ECO:0000256" key="1">
    <source>
        <dbReference type="SAM" id="SignalP"/>
    </source>
</evidence>
<feature type="signal peptide" evidence="1">
    <location>
        <begin position="1"/>
        <end position="24"/>
    </location>
</feature>
<protein>
    <recommendedName>
        <fullName evidence="4">Lipoprotein</fullName>
    </recommendedName>
</protein>
<proteinExistence type="predicted"/>
<dbReference type="PROSITE" id="PS51257">
    <property type="entry name" value="PROKAR_LIPOPROTEIN"/>
    <property type="match status" value="1"/>
</dbReference>
<gene>
    <name evidence="2" type="ORF">JI750_08235</name>
</gene>